<comment type="caution">
    <text evidence="4">The sequence shown here is derived from an EMBL/GenBank/DDBJ whole genome shotgun (WGS) entry which is preliminary data.</text>
</comment>
<dbReference type="NCBIfam" id="TIGR03859">
    <property type="entry name" value="PQQ_PqqD"/>
    <property type="match status" value="1"/>
</dbReference>
<proteinExistence type="predicted"/>
<sequence length="96" mass="10544">MENKKGAPRLSAKVRLRWDAVRGKPLLLYPEGVLILNPSAEAILSLCDGRRSVSEIVSELAGRYGAEAVALEADVWELLDKLIERGLVVFPNATEE</sequence>
<evidence type="ECO:0000256" key="2">
    <source>
        <dbReference type="ARBA" id="ARBA00011741"/>
    </source>
</evidence>
<organism evidence="4 5">
    <name type="scientific">Methylacidimicrobium cyclopophantes</name>
    <dbReference type="NCBI Taxonomy" id="1041766"/>
    <lineage>
        <taxon>Bacteria</taxon>
        <taxon>Pseudomonadati</taxon>
        <taxon>Verrucomicrobiota</taxon>
        <taxon>Methylacidimicrobium</taxon>
    </lineage>
</organism>
<dbReference type="Pfam" id="PF05402">
    <property type="entry name" value="PqqD"/>
    <property type="match status" value="1"/>
</dbReference>
<dbReference type="UniPathway" id="UPA00539"/>
<comment type="pathway">
    <text evidence="1">Cofactor biosynthesis; pyrroloquinoline quinone biosynthesis.</text>
</comment>
<keyword evidence="5" id="KW-1185">Reference proteome</keyword>
<name>A0A5E6MB81_9BACT</name>
<keyword evidence="3" id="KW-0884">PQQ biosynthesis</keyword>
<dbReference type="GO" id="GO:0048038">
    <property type="term" value="F:quinone binding"/>
    <property type="evidence" value="ECO:0007669"/>
    <property type="project" value="InterPro"/>
</dbReference>
<dbReference type="InterPro" id="IPR008792">
    <property type="entry name" value="PQQD"/>
</dbReference>
<dbReference type="AlphaFoldDB" id="A0A5E6MB81"/>
<dbReference type="InterPro" id="IPR022479">
    <property type="entry name" value="PqqD_bac"/>
</dbReference>
<dbReference type="EMBL" id="CABFUZ020000116">
    <property type="protein sequence ID" value="VVM06458.1"/>
    <property type="molecule type" value="Genomic_DNA"/>
</dbReference>
<reference evidence="4" key="1">
    <citation type="submission" date="2019-09" db="EMBL/GenBank/DDBJ databases">
        <authorList>
            <person name="Cremers G."/>
        </authorList>
    </citation>
    <scope>NUCLEOTIDE SEQUENCE [LARGE SCALE GENOMIC DNA]</scope>
    <source>
        <strain evidence="4">3B</strain>
    </source>
</reference>
<evidence type="ECO:0000256" key="1">
    <source>
        <dbReference type="ARBA" id="ARBA00004886"/>
    </source>
</evidence>
<dbReference type="Proteomes" id="UP000381693">
    <property type="component" value="Unassembled WGS sequence"/>
</dbReference>
<evidence type="ECO:0000256" key="3">
    <source>
        <dbReference type="ARBA" id="ARBA00022905"/>
    </source>
</evidence>
<dbReference type="RefSeq" id="WP_142525142.1">
    <property type="nucleotide sequence ID" value="NZ_CABFUZ020000116.1"/>
</dbReference>
<dbReference type="Gene3D" id="1.10.10.1150">
    <property type="entry name" value="Coenzyme PQQ synthesis protein D (PqqD)"/>
    <property type="match status" value="1"/>
</dbReference>
<dbReference type="GO" id="GO:0018189">
    <property type="term" value="P:pyrroloquinoline quinone biosynthetic process"/>
    <property type="evidence" value="ECO:0007669"/>
    <property type="project" value="UniProtKB-UniPathway"/>
</dbReference>
<evidence type="ECO:0000313" key="5">
    <source>
        <dbReference type="Proteomes" id="UP000381693"/>
    </source>
</evidence>
<dbReference type="InterPro" id="IPR041881">
    <property type="entry name" value="PqqD_sf"/>
</dbReference>
<accession>A0A5E6MB81</accession>
<gene>
    <name evidence="4" type="primary">pqqD</name>
    <name evidence="4" type="ORF">MAMC_01108</name>
</gene>
<evidence type="ECO:0000313" key="4">
    <source>
        <dbReference type="EMBL" id="VVM06458.1"/>
    </source>
</evidence>
<dbReference type="OrthoDB" id="7995890at2"/>
<comment type="subunit">
    <text evidence="2">Monomer. Interacts with PqqE.</text>
</comment>
<protein>
    <submittedName>
        <fullName evidence="4">Coenzyme PQQ synthesis protein D</fullName>
    </submittedName>
</protein>